<sequence length="425" mass="46181">MESFRVAIVGGGVCGLTCAVGLSKQGVDVHVYEAAAKFGEIGAGIGLGRNAINVLSSLGVYEDIRSRAMQVDALNLKNSARRPTDDIRGWFRYHSGMGGHEVLSDYGANEQTAQGVHRAAFMDALVQHVEPSRAHFNKRCTHLTEGPGGKGTTIHFQDGTTAEADVVLGADGIKSVVRRYVMDTASLGVDPNVKFSNTICYRSLVPVVRAAEAGCTFDYSERAVCFVGENKHLILFTVRDPDSSPEKYSLPPLAAVQQVTKEEVLNAYKGWGPEVTNLLSCMDSPTKWSISVVYPPIKSENWTRGPVAILGDAAHGMLPHLGAGAGQGLEDAYLLGQLLGHPQTKASNVEAVLRAYASVRQPRAHQVWENSKRAGDIWDSRAGYYGIRVEEVRSLWGYVWHHPVDADLHTAEEILITQGVFEKLQ</sequence>
<keyword evidence="6" id="KW-1185">Reference proteome</keyword>
<feature type="domain" description="FAD-binding" evidence="4">
    <location>
        <begin position="300"/>
        <end position="371"/>
    </location>
</feature>
<feature type="domain" description="FAD-binding" evidence="4">
    <location>
        <begin position="5"/>
        <end position="181"/>
    </location>
</feature>
<dbReference type="GO" id="GO:0044550">
    <property type="term" value="P:secondary metabolite biosynthetic process"/>
    <property type="evidence" value="ECO:0007669"/>
    <property type="project" value="TreeGrafter"/>
</dbReference>
<gene>
    <name evidence="5" type="ORF">PHLGIDRAFT_79574</name>
</gene>
<dbReference type="InterPro" id="IPR002938">
    <property type="entry name" value="FAD-bd"/>
</dbReference>
<dbReference type="InterPro" id="IPR036188">
    <property type="entry name" value="FAD/NAD-bd_sf"/>
</dbReference>
<evidence type="ECO:0000256" key="3">
    <source>
        <dbReference type="ARBA" id="ARBA00023002"/>
    </source>
</evidence>
<dbReference type="OrthoDB" id="417877at2759"/>
<dbReference type="Gene3D" id="3.50.50.60">
    <property type="entry name" value="FAD/NAD(P)-binding domain"/>
    <property type="match status" value="1"/>
</dbReference>
<dbReference type="EMBL" id="KN840700">
    <property type="protein sequence ID" value="KIP02134.1"/>
    <property type="molecule type" value="Genomic_DNA"/>
</dbReference>
<proteinExistence type="predicted"/>
<keyword evidence="1" id="KW-0285">Flavoprotein</keyword>
<dbReference type="Proteomes" id="UP000053257">
    <property type="component" value="Unassembled WGS sequence"/>
</dbReference>
<dbReference type="STRING" id="745531.A0A0C3NC94"/>
<reference evidence="5 6" key="1">
    <citation type="journal article" date="2014" name="PLoS Genet.">
        <title>Analysis of the Phlebiopsis gigantea genome, transcriptome and secretome provides insight into its pioneer colonization strategies of wood.</title>
        <authorList>
            <person name="Hori C."/>
            <person name="Ishida T."/>
            <person name="Igarashi K."/>
            <person name="Samejima M."/>
            <person name="Suzuki H."/>
            <person name="Master E."/>
            <person name="Ferreira P."/>
            <person name="Ruiz-Duenas F.J."/>
            <person name="Held B."/>
            <person name="Canessa P."/>
            <person name="Larrondo L.F."/>
            <person name="Schmoll M."/>
            <person name="Druzhinina I.S."/>
            <person name="Kubicek C.P."/>
            <person name="Gaskell J.A."/>
            <person name="Kersten P."/>
            <person name="St John F."/>
            <person name="Glasner J."/>
            <person name="Sabat G."/>
            <person name="Splinter BonDurant S."/>
            <person name="Syed K."/>
            <person name="Yadav J."/>
            <person name="Mgbeahuruike A.C."/>
            <person name="Kovalchuk A."/>
            <person name="Asiegbu F.O."/>
            <person name="Lackner G."/>
            <person name="Hoffmeister D."/>
            <person name="Rencoret J."/>
            <person name="Gutierrez A."/>
            <person name="Sun H."/>
            <person name="Lindquist E."/>
            <person name="Barry K."/>
            <person name="Riley R."/>
            <person name="Grigoriev I.V."/>
            <person name="Henrissat B."/>
            <person name="Kues U."/>
            <person name="Berka R.M."/>
            <person name="Martinez A.T."/>
            <person name="Covert S.F."/>
            <person name="Blanchette R.A."/>
            <person name="Cullen D."/>
        </authorList>
    </citation>
    <scope>NUCLEOTIDE SEQUENCE [LARGE SCALE GENOMIC DNA]</scope>
    <source>
        <strain evidence="5 6">11061_1 CR5-6</strain>
    </source>
</reference>
<evidence type="ECO:0000313" key="6">
    <source>
        <dbReference type="Proteomes" id="UP000053257"/>
    </source>
</evidence>
<evidence type="ECO:0000259" key="4">
    <source>
        <dbReference type="Pfam" id="PF01494"/>
    </source>
</evidence>
<evidence type="ECO:0000256" key="2">
    <source>
        <dbReference type="ARBA" id="ARBA00022827"/>
    </source>
</evidence>
<protein>
    <recommendedName>
        <fullName evidence="4">FAD-binding domain-containing protein</fullName>
    </recommendedName>
</protein>
<keyword evidence="2" id="KW-0274">FAD</keyword>
<dbReference type="PANTHER" id="PTHR46720:SF3">
    <property type="entry name" value="FAD-BINDING DOMAIN-CONTAINING PROTEIN-RELATED"/>
    <property type="match status" value="1"/>
</dbReference>
<dbReference type="AlphaFoldDB" id="A0A0C3NC94"/>
<dbReference type="GO" id="GO:0016491">
    <property type="term" value="F:oxidoreductase activity"/>
    <property type="evidence" value="ECO:0007669"/>
    <property type="project" value="UniProtKB-KW"/>
</dbReference>
<dbReference type="PANTHER" id="PTHR46720">
    <property type="entry name" value="HYDROXYLASE, PUTATIVE (AFU_ORTHOLOGUE AFUA_3G01460)-RELATED"/>
    <property type="match status" value="1"/>
</dbReference>
<organism evidence="5 6">
    <name type="scientific">Phlebiopsis gigantea (strain 11061_1 CR5-6)</name>
    <name type="common">White-rot fungus</name>
    <name type="synonym">Peniophora gigantea</name>
    <dbReference type="NCBI Taxonomy" id="745531"/>
    <lineage>
        <taxon>Eukaryota</taxon>
        <taxon>Fungi</taxon>
        <taxon>Dikarya</taxon>
        <taxon>Basidiomycota</taxon>
        <taxon>Agaricomycotina</taxon>
        <taxon>Agaricomycetes</taxon>
        <taxon>Polyporales</taxon>
        <taxon>Phanerochaetaceae</taxon>
        <taxon>Phlebiopsis</taxon>
    </lineage>
</organism>
<evidence type="ECO:0000313" key="5">
    <source>
        <dbReference type="EMBL" id="KIP02134.1"/>
    </source>
</evidence>
<keyword evidence="3" id="KW-0560">Oxidoreductase</keyword>
<dbReference type="GO" id="GO:0071949">
    <property type="term" value="F:FAD binding"/>
    <property type="evidence" value="ECO:0007669"/>
    <property type="project" value="InterPro"/>
</dbReference>
<evidence type="ECO:0000256" key="1">
    <source>
        <dbReference type="ARBA" id="ARBA00022630"/>
    </source>
</evidence>
<accession>A0A0C3NC94</accession>
<dbReference type="PRINTS" id="PR00420">
    <property type="entry name" value="RNGMNOXGNASE"/>
</dbReference>
<dbReference type="Pfam" id="PF01494">
    <property type="entry name" value="FAD_binding_3"/>
    <property type="match status" value="2"/>
</dbReference>
<dbReference type="InterPro" id="IPR051104">
    <property type="entry name" value="FAD_monoxygenase"/>
</dbReference>
<dbReference type="SUPFAM" id="SSF51905">
    <property type="entry name" value="FAD/NAD(P)-binding domain"/>
    <property type="match status" value="1"/>
</dbReference>
<name>A0A0C3NC94_PHLG1</name>
<dbReference type="HOGENOM" id="CLU_009665_6_3_1"/>